<reference evidence="1" key="1">
    <citation type="submission" date="2022-11" db="EMBL/GenBank/DDBJ databases">
        <title>Genome Resource of Sclerotinia nivalis Strain SnTB1, a Plant Pathogen Isolated from American Ginseng.</title>
        <authorList>
            <person name="Fan S."/>
        </authorList>
    </citation>
    <scope>NUCLEOTIDE SEQUENCE</scope>
    <source>
        <strain evidence="1">SnTB1</strain>
    </source>
</reference>
<name>A0A9X0AXG3_9HELO</name>
<dbReference type="OrthoDB" id="1470350at2759"/>
<gene>
    <name evidence="1" type="ORF">OCU04_001115</name>
</gene>
<dbReference type="AlphaFoldDB" id="A0A9X0AXG3"/>
<comment type="caution">
    <text evidence="1">The sequence shown here is derived from an EMBL/GenBank/DDBJ whole genome shotgun (WGS) entry which is preliminary data.</text>
</comment>
<accession>A0A9X0AXG3</accession>
<keyword evidence="2" id="KW-1185">Reference proteome</keyword>
<proteinExistence type="predicted"/>
<organism evidence="1 2">
    <name type="scientific">Sclerotinia nivalis</name>
    <dbReference type="NCBI Taxonomy" id="352851"/>
    <lineage>
        <taxon>Eukaryota</taxon>
        <taxon>Fungi</taxon>
        <taxon>Dikarya</taxon>
        <taxon>Ascomycota</taxon>
        <taxon>Pezizomycotina</taxon>
        <taxon>Leotiomycetes</taxon>
        <taxon>Helotiales</taxon>
        <taxon>Sclerotiniaceae</taxon>
        <taxon>Sclerotinia</taxon>
    </lineage>
</organism>
<protein>
    <submittedName>
        <fullName evidence="1">Uncharacterized protein</fullName>
    </submittedName>
</protein>
<sequence length="104" mass="12054">MDEEIRRKPIRPIAVLHNPFCHLSPLKYFPSPPSPPDQFIESRLLIGKQYCKYFSIHPAALDLTSISQRSYLAQSIMTSMCLLVQISMARQKFVGFRGHVWDVY</sequence>
<dbReference type="EMBL" id="JAPEIS010000001">
    <property type="protein sequence ID" value="KAJ8070745.1"/>
    <property type="molecule type" value="Genomic_DNA"/>
</dbReference>
<evidence type="ECO:0000313" key="2">
    <source>
        <dbReference type="Proteomes" id="UP001152300"/>
    </source>
</evidence>
<dbReference type="Proteomes" id="UP001152300">
    <property type="component" value="Unassembled WGS sequence"/>
</dbReference>
<evidence type="ECO:0000313" key="1">
    <source>
        <dbReference type="EMBL" id="KAJ8070745.1"/>
    </source>
</evidence>